<keyword evidence="2" id="KW-1185">Reference proteome</keyword>
<sequence length="76" mass="8286">MSNTKPQSKRAQLAKMIKRKSGATVETLQDHLGWQPHTIRAEISRLRRTGLVVTCTAAARGSVYKAQVHAMAGVDA</sequence>
<dbReference type="EMBL" id="FXXQ01000068">
    <property type="protein sequence ID" value="SMX25927.1"/>
    <property type="molecule type" value="Genomic_DNA"/>
</dbReference>
<name>A0A238J5P4_9RHOB</name>
<dbReference type="SUPFAM" id="SSF46785">
    <property type="entry name" value="Winged helix' DNA-binding domain"/>
    <property type="match status" value="1"/>
</dbReference>
<evidence type="ECO:0000313" key="1">
    <source>
        <dbReference type="EMBL" id="SMX25927.1"/>
    </source>
</evidence>
<organism evidence="1 2">
    <name type="scientific">Boseongicola aestuarii</name>
    <dbReference type="NCBI Taxonomy" id="1470561"/>
    <lineage>
        <taxon>Bacteria</taxon>
        <taxon>Pseudomonadati</taxon>
        <taxon>Pseudomonadota</taxon>
        <taxon>Alphaproteobacteria</taxon>
        <taxon>Rhodobacterales</taxon>
        <taxon>Paracoccaceae</taxon>
        <taxon>Boseongicola</taxon>
    </lineage>
</organism>
<proteinExistence type="predicted"/>
<dbReference type="AlphaFoldDB" id="A0A238J5P4"/>
<evidence type="ECO:0008006" key="3">
    <source>
        <dbReference type="Google" id="ProtNLM"/>
    </source>
</evidence>
<dbReference type="InterPro" id="IPR036388">
    <property type="entry name" value="WH-like_DNA-bd_sf"/>
</dbReference>
<dbReference type="InterPro" id="IPR036390">
    <property type="entry name" value="WH_DNA-bd_sf"/>
</dbReference>
<dbReference type="Proteomes" id="UP000201838">
    <property type="component" value="Unassembled WGS sequence"/>
</dbReference>
<dbReference type="InterPro" id="IPR021880">
    <property type="entry name" value="DUF3489"/>
</dbReference>
<accession>A0A238J5P4</accession>
<evidence type="ECO:0000313" key="2">
    <source>
        <dbReference type="Proteomes" id="UP000201838"/>
    </source>
</evidence>
<gene>
    <name evidence="1" type="ORF">BOA8489_04072</name>
</gene>
<dbReference type="Gene3D" id="1.10.10.10">
    <property type="entry name" value="Winged helix-like DNA-binding domain superfamily/Winged helix DNA-binding domain"/>
    <property type="match status" value="1"/>
</dbReference>
<protein>
    <recommendedName>
        <fullName evidence="3">Helix-turn-helix type 11 domain-containing protein</fullName>
    </recommendedName>
</protein>
<dbReference type="Pfam" id="PF11994">
    <property type="entry name" value="DUF3489"/>
    <property type="match status" value="1"/>
</dbReference>
<dbReference type="OrthoDB" id="7206991at2"/>
<reference evidence="2" key="1">
    <citation type="submission" date="2017-05" db="EMBL/GenBank/DDBJ databases">
        <authorList>
            <person name="Rodrigo-Torres L."/>
            <person name="Arahal R. D."/>
            <person name="Lucena T."/>
        </authorList>
    </citation>
    <scope>NUCLEOTIDE SEQUENCE [LARGE SCALE GENOMIC DNA]</scope>
    <source>
        <strain evidence="2">CECT 8489</strain>
    </source>
</reference>